<reference evidence="2" key="1">
    <citation type="submission" date="2022-03" db="EMBL/GenBank/DDBJ databases">
        <authorList>
            <person name="Tunstrom K."/>
        </authorList>
    </citation>
    <scope>NUCLEOTIDE SEQUENCE</scope>
</reference>
<evidence type="ECO:0000256" key="1">
    <source>
        <dbReference type="SAM" id="Phobius"/>
    </source>
</evidence>
<protein>
    <submittedName>
        <fullName evidence="2">Uncharacterized protein</fullName>
    </submittedName>
</protein>
<name>A0AAU9UMR2_EUPED</name>
<organism evidence="2 3">
    <name type="scientific">Euphydryas editha</name>
    <name type="common">Edith's checkerspot</name>
    <dbReference type="NCBI Taxonomy" id="104508"/>
    <lineage>
        <taxon>Eukaryota</taxon>
        <taxon>Metazoa</taxon>
        <taxon>Ecdysozoa</taxon>
        <taxon>Arthropoda</taxon>
        <taxon>Hexapoda</taxon>
        <taxon>Insecta</taxon>
        <taxon>Pterygota</taxon>
        <taxon>Neoptera</taxon>
        <taxon>Endopterygota</taxon>
        <taxon>Lepidoptera</taxon>
        <taxon>Glossata</taxon>
        <taxon>Ditrysia</taxon>
        <taxon>Papilionoidea</taxon>
        <taxon>Nymphalidae</taxon>
        <taxon>Nymphalinae</taxon>
        <taxon>Euphydryas</taxon>
    </lineage>
</organism>
<accession>A0AAU9UMR2</accession>
<keyword evidence="3" id="KW-1185">Reference proteome</keyword>
<dbReference type="Proteomes" id="UP001153954">
    <property type="component" value="Unassembled WGS sequence"/>
</dbReference>
<dbReference type="AlphaFoldDB" id="A0AAU9UMR2"/>
<dbReference type="EMBL" id="CAKOGL010000023">
    <property type="protein sequence ID" value="CAH2100924.1"/>
    <property type="molecule type" value="Genomic_DNA"/>
</dbReference>
<feature type="transmembrane region" description="Helical" evidence="1">
    <location>
        <begin position="58"/>
        <end position="77"/>
    </location>
</feature>
<sequence length="114" mass="13108">MKRPYNAEKLSTKATHIHLKSIDLQGLYNIQDQLMIYTPIRIDEVGEDALYHTMIPSYSILLSVGVLEIIVIIRRYLWKSNKAEEKEQQPSPEILQTSSRPENILAAFALNVLK</sequence>
<gene>
    <name evidence="2" type="ORF">EEDITHA_LOCUS15731</name>
</gene>
<keyword evidence="1" id="KW-0472">Membrane</keyword>
<keyword evidence="1" id="KW-0812">Transmembrane</keyword>
<comment type="caution">
    <text evidence="2">The sequence shown here is derived from an EMBL/GenBank/DDBJ whole genome shotgun (WGS) entry which is preliminary data.</text>
</comment>
<evidence type="ECO:0000313" key="3">
    <source>
        <dbReference type="Proteomes" id="UP001153954"/>
    </source>
</evidence>
<proteinExistence type="predicted"/>
<evidence type="ECO:0000313" key="2">
    <source>
        <dbReference type="EMBL" id="CAH2100924.1"/>
    </source>
</evidence>
<keyword evidence="1" id="KW-1133">Transmembrane helix</keyword>